<feature type="region of interest" description="Disordered" evidence="1">
    <location>
        <begin position="1038"/>
        <end position="1060"/>
    </location>
</feature>
<evidence type="ECO:0000313" key="3">
    <source>
        <dbReference type="Proteomes" id="UP000440578"/>
    </source>
</evidence>
<proteinExistence type="predicted"/>
<accession>A0A6A4UVL9</accession>
<dbReference type="EMBL" id="VIIS01002164">
    <property type="protein sequence ID" value="KAF0287797.1"/>
    <property type="molecule type" value="Genomic_DNA"/>
</dbReference>
<name>A0A6A4UVL9_AMPAM</name>
<dbReference type="PANTHER" id="PTHR45786:SF74">
    <property type="entry name" value="ATP-DEPENDENT DNA HELICASE"/>
    <property type="match status" value="1"/>
</dbReference>
<keyword evidence="3" id="KW-1185">Reference proteome</keyword>
<dbReference type="PANTHER" id="PTHR45786">
    <property type="entry name" value="DNA BINDING PROTEIN-LIKE"/>
    <property type="match status" value="1"/>
</dbReference>
<feature type="compositionally biased region" description="Basic and acidic residues" evidence="1">
    <location>
        <begin position="538"/>
        <end position="548"/>
    </location>
</feature>
<evidence type="ECO:0000256" key="1">
    <source>
        <dbReference type="SAM" id="MobiDB-lite"/>
    </source>
</evidence>
<evidence type="ECO:0008006" key="4">
    <source>
        <dbReference type="Google" id="ProtNLM"/>
    </source>
</evidence>
<reference evidence="2 3" key="1">
    <citation type="submission" date="2019-07" db="EMBL/GenBank/DDBJ databases">
        <title>Draft genome assembly of a fouling barnacle, Amphibalanus amphitrite (Darwin, 1854): The first reference genome for Thecostraca.</title>
        <authorList>
            <person name="Kim W."/>
        </authorList>
    </citation>
    <scope>NUCLEOTIDE SEQUENCE [LARGE SCALE GENOMIC DNA]</scope>
    <source>
        <strain evidence="2">SNU_AA5</strain>
        <tissue evidence="2">Soma without cirri and trophi</tissue>
    </source>
</reference>
<gene>
    <name evidence="2" type="ORF">FJT64_001435</name>
</gene>
<comment type="caution">
    <text evidence="2">The sequence shown here is derived from an EMBL/GenBank/DDBJ whole genome shotgun (WGS) entry which is preliminary data.</text>
</comment>
<dbReference type="InterPro" id="IPR000014">
    <property type="entry name" value="PAS"/>
</dbReference>
<feature type="region of interest" description="Disordered" evidence="1">
    <location>
        <begin position="304"/>
        <end position="359"/>
    </location>
</feature>
<feature type="region of interest" description="Disordered" evidence="1">
    <location>
        <begin position="371"/>
        <end position="426"/>
    </location>
</feature>
<dbReference type="CDD" id="cd00130">
    <property type="entry name" value="PAS"/>
    <property type="match status" value="1"/>
</dbReference>
<sequence length="1145" mass="121254">MGAIWCQGACSTNSFRYVCRNASHLSLGGVFVPRLPLHSPEDAFPLFCKRCQFPGRPAFALIRRGVSPSAGCLCSLTFSHGQLYVVASRVGRSDDLRFALPACSHGVTRNVVYTQGTSTSANAEGSATAAVDPGEGTSGPPVIAVSRRGDPSSGLGTAPPIEGTSGLPLPPQAIFGAAGPSSGSSTSADACVSAVAAVDPGEGTSGPPVIAVSRKADPSSGSSTSADACVSAVAAVDPGEGTSGPPVIAVSRRADPSSGLGTAPLIEGTSGLPLPPPAIFGAAGPSSGSSTSADACVSAVAAVDPGEGTSGPPVIAVSRRADPSSGLGTAPLIEGTSGLPLPPPAIFGDAGPSSGSSTSADACVSAVAAVDPGEGTSGPPVIAVSRRADPSSGLGTAPPIEGTSGLPPPPPAIFGDAGPSSGSSTSADACVSAVAAVDPGEGTSGPPVIAVSRRADPSSGLGTAPPIEGTSGLPPPPPAIFGSAGPSSGSSTSADACVSAAAAVDPGEGTSHGPPVIAVSRRADPSSGANRGLPSAKRTRDYSGDAARKRVARAAETAEERVQRIEQQAARQAAARDRETTAERQQRLAEDTARHAVARDRETTPERQQRLAEDAARHAVARDRETTPERQQRLADDAARHAADRQREDRAAFLAADAERHRLQREELRRRAPHKLALIYSREAYVAPPRLQLGQMEVVCAHCGALRWRQESPGACCHSGKVAPPFHPPPPEVLCQLFSPESPHHRHFTQHLRAFNSAFQLASMGCQQVRQPGWNPVFTVHGTVCHRIGSLLPAEGAQPEYLQIYFYNRELEARMDLYENLHPEVLQQLQEMLHDNNIYVRGLRSALELVRREDQPLRIVLSAQRRPATEHERRFNLPETGEVAVLMPEEPHGVRDIVLHHRDGGVERINEYHRSYDPLHYVLLHPHGTDGWSLEMKHAMNITATEYYAFHLRYRPGHFNLIARGHCDIQLLWRNFRTAMSQDVRRRLQRLGRLEHDADLDDDDPMDGGGDDAQHPVFSETLRLIGRQLRRISGLALSDVGLPQPPDAPAQAPEEEDNQPIDHHQRLVDERVPLLTQDQRDVYDEVTRRLATGEGGLLFLQAPGGDRQGVVSGGDTNHRINHRFDKRVRSTFTGRRPQLTQRPRS</sequence>
<dbReference type="OrthoDB" id="10046327at2759"/>
<feature type="region of interest" description="Disordered" evidence="1">
    <location>
        <begin position="438"/>
        <end position="648"/>
    </location>
</feature>
<feature type="compositionally biased region" description="Basic and acidic residues" evidence="1">
    <location>
        <begin position="574"/>
        <end position="648"/>
    </location>
</feature>
<organism evidence="2 3">
    <name type="scientific">Amphibalanus amphitrite</name>
    <name type="common">Striped barnacle</name>
    <name type="synonym">Balanus amphitrite</name>
    <dbReference type="NCBI Taxonomy" id="1232801"/>
    <lineage>
        <taxon>Eukaryota</taxon>
        <taxon>Metazoa</taxon>
        <taxon>Ecdysozoa</taxon>
        <taxon>Arthropoda</taxon>
        <taxon>Crustacea</taxon>
        <taxon>Multicrustacea</taxon>
        <taxon>Cirripedia</taxon>
        <taxon>Thoracica</taxon>
        <taxon>Thoracicalcarea</taxon>
        <taxon>Balanomorpha</taxon>
        <taxon>Balanoidea</taxon>
        <taxon>Balanidae</taxon>
        <taxon>Amphibalaninae</taxon>
        <taxon>Amphibalanus</taxon>
    </lineage>
</organism>
<feature type="region of interest" description="Disordered" evidence="1">
    <location>
        <begin position="122"/>
        <end position="165"/>
    </location>
</feature>
<feature type="compositionally biased region" description="Low complexity" evidence="1">
    <location>
        <begin position="480"/>
        <end position="505"/>
    </location>
</feature>
<dbReference type="AlphaFoldDB" id="A0A6A4UVL9"/>
<evidence type="ECO:0000313" key="2">
    <source>
        <dbReference type="EMBL" id="KAF0287797.1"/>
    </source>
</evidence>
<protein>
    <recommendedName>
        <fullName evidence="4">Helitron helicase-like domain-containing protein</fullName>
    </recommendedName>
</protein>
<dbReference type="Proteomes" id="UP000440578">
    <property type="component" value="Unassembled WGS sequence"/>
</dbReference>